<evidence type="ECO:0000313" key="5">
    <source>
        <dbReference type="Proteomes" id="UP000186104"/>
    </source>
</evidence>
<feature type="coiled-coil region" evidence="1">
    <location>
        <begin position="320"/>
        <end position="347"/>
    </location>
</feature>
<protein>
    <submittedName>
        <fullName evidence="4">UPF0603 protein</fullName>
    </submittedName>
</protein>
<dbReference type="KEGG" id="dtm:BJL86_1269"/>
<dbReference type="Gene3D" id="3.10.310.50">
    <property type="match status" value="1"/>
</dbReference>
<keyword evidence="2" id="KW-0472">Membrane</keyword>
<dbReference type="AlphaFoldDB" id="A0A173LK99"/>
<proteinExistence type="predicted"/>
<keyword evidence="1" id="KW-0175">Coiled coil</keyword>
<feature type="transmembrane region" description="Helical" evidence="2">
    <location>
        <begin position="192"/>
        <end position="213"/>
    </location>
</feature>
<evidence type="ECO:0000259" key="3">
    <source>
        <dbReference type="Pfam" id="PF04536"/>
    </source>
</evidence>
<keyword evidence="5" id="KW-1185">Reference proteome</keyword>
<keyword evidence="2" id="KW-1133">Transmembrane helix</keyword>
<dbReference type="Proteomes" id="UP000186104">
    <property type="component" value="Chromosome"/>
</dbReference>
<evidence type="ECO:0000256" key="1">
    <source>
        <dbReference type="SAM" id="Coils"/>
    </source>
</evidence>
<dbReference type="STRING" id="499555.BJL86_1269"/>
<dbReference type="InterPro" id="IPR007621">
    <property type="entry name" value="TPM_dom"/>
</dbReference>
<evidence type="ECO:0000313" key="4">
    <source>
        <dbReference type="EMBL" id="ANI92054.1"/>
    </source>
</evidence>
<accession>A0A173LK99</accession>
<keyword evidence="2" id="KW-0812">Transmembrane</keyword>
<name>A0A173LK99_9ACTN</name>
<organism evidence="4 5">
    <name type="scientific">Dietzia timorensis</name>
    <dbReference type="NCBI Taxonomy" id="499555"/>
    <lineage>
        <taxon>Bacteria</taxon>
        <taxon>Bacillati</taxon>
        <taxon>Actinomycetota</taxon>
        <taxon>Actinomycetes</taxon>
        <taxon>Mycobacteriales</taxon>
        <taxon>Dietziaceae</taxon>
        <taxon>Dietzia</taxon>
    </lineage>
</organism>
<sequence length="722" mass="75906">MATSVARPGSTTSTPALLAHSHVHAVVVRGIGVVAMVLSCLFWMTAQLAAPANAEAPMRVDEQISDSAGVLGADTDRVRSALDQLQTDRGISLWVTYVSTFDGLGAEQWTEQTYQQSGLGTTDALLAVGIEDGEYRLKYDGPSYSESEIQDVATESVVPALREDDWAGSAVGAADGLRGESSSGSGTSSSGLALFGFIIVLIVILLVAIPWWLSRRRKKREAQRAERAMSIDPADSRSLAQLDNSTLDARSRAALASADQSLRSSRAALEAARDEFGDIRAREFQSAIDRAETLVSNGHQLVTELDDTIPETPAQQKQMLLQLAEVSAQAEESLDEQRERFDEMRRMLVNGDTTVDTLRRRTVTARSRLDSARSTLTALGQRYPAEKLASIEDNPELAQALIESAESELDQARTALQDPTGNQGAAVDQIMHAAEAVEKAETFLDAVENASTDIASATAELPALIEEVREELVEARTQVDDAALDPRLAADLRKAMTLAQDKLDNATGSGADDPLGSYRELAEADVALDQAMADAGREIADNDRIRRAVEASLSSARSAVREAQQFIHAREAVVGQSARSKLSSAERALKDAEQAEGYVAADAATAASTLARQALTSAQQDVQNRDSFASLGGGYGGGFRGGYGGGMGTGGFGGYRRRGYGRSRSVGDELAGALVRGVLFGVGSSFGSGGGRSRGFGGGGFGGGRGGFGGGGGGGGSVGGRF</sequence>
<dbReference type="RefSeq" id="WP_197487521.1">
    <property type="nucleotide sequence ID" value="NZ_CP015961.1"/>
</dbReference>
<gene>
    <name evidence="4" type="ORF">BJL86_1269</name>
</gene>
<feature type="domain" description="TPM" evidence="3">
    <location>
        <begin position="64"/>
        <end position="177"/>
    </location>
</feature>
<evidence type="ECO:0000256" key="2">
    <source>
        <dbReference type="SAM" id="Phobius"/>
    </source>
</evidence>
<dbReference type="Pfam" id="PF04536">
    <property type="entry name" value="TPM_phosphatase"/>
    <property type="match status" value="1"/>
</dbReference>
<reference evidence="4 5" key="1">
    <citation type="submission" date="2016-06" db="EMBL/GenBank/DDBJ databases">
        <title>Complete genome sequence of a saline-alkali tolerant type strain Dietzia timorensis ID05-A0528T.</title>
        <authorList>
            <person name="Wu X."/>
        </authorList>
    </citation>
    <scope>NUCLEOTIDE SEQUENCE [LARGE SCALE GENOMIC DNA]</scope>
    <source>
        <strain evidence="4 5">ID05-A0528</strain>
    </source>
</reference>
<dbReference type="EMBL" id="CP015961">
    <property type="protein sequence ID" value="ANI92054.1"/>
    <property type="molecule type" value="Genomic_DNA"/>
</dbReference>